<dbReference type="InterPro" id="IPR027267">
    <property type="entry name" value="AH/BAR_dom_sf"/>
</dbReference>
<sequence>MFILDYLIFNFNKIFPLYSSRAEVEKQKANMKLRSQACEDAKHEYADQLRKTNEAQRQHYEQRLPHVFKQLQDLDEKRIKNIKNFMLSSVDVERKVFPIIMQCLDGMEQAANSINEKEVNCPRETLKILVVLLIVLPANYYYCFN</sequence>
<keyword evidence="1" id="KW-0175">Coiled coil</keyword>
<dbReference type="EMBL" id="GDQN01007087">
    <property type="protein sequence ID" value="JAT83967.1"/>
    <property type="molecule type" value="Transcribed_RNA"/>
</dbReference>
<dbReference type="AlphaFoldDB" id="A0A1E1WAL0"/>
<dbReference type="PANTHER" id="PTHR15735:SF12">
    <property type="entry name" value="CDC42-INTERACTING PROTEIN 4, ISOFORM B"/>
    <property type="match status" value="1"/>
</dbReference>
<organism evidence="3">
    <name type="scientific">Pectinophora gossypiella</name>
    <name type="common">Cotton pink bollworm</name>
    <name type="synonym">Depressaria gossypiella</name>
    <dbReference type="NCBI Taxonomy" id="13191"/>
    <lineage>
        <taxon>Eukaryota</taxon>
        <taxon>Metazoa</taxon>
        <taxon>Ecdysozoa</taxon>
        <taxon>Arthropoda</taxon>
        <taxon>Hexapoda</taxon>
        <taxon>Insecta</taxon>
        <taxon>Pterygota</taxon>
        <taxon>Neoptera</taxon>
        <taxon>Endopterygota</taxon>
        <taxon>Lepidoptera</taxon>
        <taxon>Glossata</taxon>
        <taxon>Ditrysia</taxon>
        <taxon>Gelechioidea</taxon>
        <taxon>Gelechiidae</taxon>
        <taxon>Apatetrinae</taxon>
        <taxon>Pectinophora</taxon>
    </lineage>
</organism>
<accession>A0A1E1WAL0</accession>
<evidence type="ECO:0000259" key="2">
    <source>
        <dbReference type="PROSITE" id="PS51741"/>
    </source>
</evidence>
<evidence type="ECO:0000313" key="3">
    <source>
        <dbReference type="EMBL" id="JAT83967.1"/>
    </source>
</evidence>
<name>A0A1E1WAL0_PECGO</name>
<gene>
    <name evidence="3" type="ORF">g.6729</name>
</gene>
<feature type="domain" description="F-BAR" evidence="2">
    <location>
        <begin position="1"/>
        <end position="119"/>
    </location>
</feature>
<protein>
    <recommendedName>
        <fullName evidence="2">F-BAR domain-containing protein</fullName>
    </recommendedName>
</protein>
<dbReference type="InterPro" id="IPR031160">
    <property type="entry name" value="F_BAR_dom"/>
</dbReference>
<dbReference type="OrthoDB" id="8783038at2759"/>
<dbReference type="PANTHER" id="PTHR15735">
    <property type="entry name" value="FCH AND DOUBLE SH3 DOMAINS PROTEIN"/>
    <property type="match status" value="1"/>
</dbReference>
<dbReference type="SUPFAM" id="SSF103657">
    <property type="entry name" value="BAR/IMD domain-like"/>
    <property type="match status" value="1"/>
</dbReference>
<evidence type="ECO:0000256" key="1">
    <source>
        <dbReference type="PROSITE-ProRule" id="PRU01077"/>
    </source>
</evidence>
<reference evidence="3" key="1">
    <citation type="submission" date="2015-09" db="EMBL/GenBank/DDBJ databases">
        <title>De novo assembly of Pectinophora gossypiella (Pink Bollworm) gut transcriptome.</title>
        <authorList>
            <person name="Tassone E.E."/>
        </authorList>
    </citation>
    <scope>NUCLEOTIDE SEQUENCE</scope>
</reference>
<dbReference type="Gene3D" id="1.20.1270.60">
    <property type="entry name" value="Arfaptin homology (AH) domain/BAR domain"/>
    <property type="match status" value="1"/>
</dbReference>
<dbReference type="PROSITE" id="PS51741">
    <property type="entry name" value="F_BAR"/>
    <property type="match status" value="1"/>
</dbReference>
<proteinExistence type="predicted"/>